<organism evidence="3 4">
    <name type="scientific">Gigaspora rosea</name>
    <dbReference type="NCBI Taxonomy" id="44941"/>
    <lineage>
        <taxon>Eukaryota</taxon>
        <taxon>Fungi</taxon>
        <taxon>Fungi incertae sedis</taxon>
        <taxon>Mucoromycota</taxon>
        <taxon>Glomeromycotina</taxon>
        <taxon>Glomeromycetes</taxon>
        <taxon>Diversisporales</taxon>
        <taxon>Gigasporaceae</taxon>
        <taxon>Gigaspora</taxon>
    </lineage>
</organism>
<dbReference type="STRING" id="44941.A0A397V628"/>
<accession>A0A397V628</accession>
<keyword evidence="3" id="KW-0346">Stress response</keyword>
<evidence type="ECO:0000313" key="4">
    <source>
        <dbReference type="Proteomes" id="UP000266673"/>
    </source>
</evidence>
<dbReference type="AlphaFoldDB" id="A0A397V628"/>
<evidence type="ECO:0000256" key="2">
    <source>
        <dbReference type="ARBA" id="ARBA00022840"/>
    </source>
</evidence>
<keyword evidence="2" id="KW-0067">ATP-binding</keyword>
<dbReference type="SUPFAM" id="SSF100920">
    <property type="entry name" value="Heat shock protein 70kD (HSP70), peptide-binding domain"/>
    <property type="match status" value="1"/>
</dbReference>
<evidence type="ECO:0000313" key="3">
    <source>
        <dbReference type="EMBL" id="RIB16369.1"/>
    </source>
</evidence>
<gene>
    <name evidence="3" type="ORF">C2G38_2190129</name>
</gene>
<dbReference type="GO" id="GO:0005524">
    <property type="term" value="F:ATP binding"/>
    <property type="evidence" value="ECO:0007669"/>
    <property type="project" value="UniProtKB-KW"/>
</dbReference>
<dbReference type="Proteomes" id="UP000266673">
    <property type="component" value="Unassembled WGS sequence"/>
</dbReference>
<comment type="caution">
    <text evidence="3">The sequence shown here is derived from an EMBL/GenBank/DDBJ whole genome shotgun (WGS) entry which is preliminary data.</text>
</comment>
<keyword evidence="1" id="KW-0547">Nucleotide-binding</keyword>
<evidence type="ECO:0000256" key="1">
    <source>
        <dbReference type="ARBA" id="ARBA00022741"/>
    </source>
</evidence>
<dbReference type="Gene3D" id="2.60.34.10">
    <property type="entry name" value="Substrate Binding Domain Of DNAk, Chain A, domain 1"/>
    <property type="match status" value="1"/>
</dbReference>
<name>A0A397V628_9GLOM</name>
<dbReference type="EMBL" id="QKWP01000681">
    <property type="protein sequence ID" value="RIB16369.1"/>
    <property type="molecule type" value="Genomic_DNA"/>
</dbReference>
<dbReference type="Pfam" id="PF00012">
    <property type="entry name" value="HSP70"/>
    <property type="match status" value="1"/>
</dbReference>
<reference evidence="3 4" key="1">
    <citation type="submission" date="2018-06" db="EMBL/GenBank/DDBJ databases">
        <title>Comparative genomics reveals the genomic features of Rhizophagus irregularis, R. cerebriforme, R. diaphanum and Gigaspora rosea, and their symbiotic lifestyle signature.</title>
        <authorList>
            <person name="Morin E."/>
            <person name="San Clemente H."/>
            <person name="Chen E.C.H."/>
            <person name="De La Providencia I."/>
            <person name="Hainaut M."/>
            <person name="Kuo A."/>
            <person name="Kohler A."/>
            <person name="Murat C."/>
            <person name="Tang N."/>
            <person name="Roy S."/>
            <person name="Loubradou J."/>
            <person name="Henrissat B."/>
            <person name="Grigoriev I.V."/>
            <person name="Corradi N."/>
            <person name="Roux C."/>
            <person name="Martin F.M."/>
        </authorList>
    </citation>
    <scope>NUCLEOTIDE SEQUENCE [LARGE SCALE GENOMIC DNA]</scope>
    <source>
        <strain evidence="3 4">DAOM 194757</strain>
    </source>
</reference>
<dbReference type="PANTHER" id="PTHR19375">
    <property type="entry name" value="HEAT SHOCK PROTEIN 70KDA"/>
    <property type="match status" value="1"/>
</dbReference>
<sequence length="107" mass="12070">MISCIRSLKKRNLIQVYEGEHVHTKDNNLLGKFELTSIPSAPQDVSQIKVTFDIGIHSILNVSVVNKTARRSNRILITFDNSQLSKKEIGRMVVDAKKNHAEDEKVA</sequence>
<dbReference type="InterPro" id="IPR013126">
    <property type="entry name" value="Hsp_70_fam"/>
</dbReference>
<proteinExistence type="predicted"/>
<keyword evidence="4" id="KW-1185">Reference proteome</keyword>
<dbReference type="GO" id="GO:0140662">
    <property type="term" value="F:ATP-dependent protein folding chaperone"/>
    <property type="evidence" value="ECO:0007669"/>
    <property type="project" value="InterPro"/>
</dbReference>
<protein>
    <submittedName>
        <fullName evidence="3">Heat shock protein 70</fullName>
    </submittedName>
</protein>
<dbReference type="OrthoDB" id="2401965at2759"/>
<dbReference type="InterPro" id="IPR029047">
    <property type="entry name" value="HSP70_peptide-bd_sf"/>
</dbReference>